<comment type="caution">
    <text evidence="3">The sequence shown here is derived from an EMBL/GenBank/DDBJ whole genome shotgun (WGS) entry which is preliminary data.</text>
</comment>
<sequence>RLTVLQPYQSSKSMHNCPPTPSSDDSDEEIWHLRDSVRRTHPSCSAKPCSSSTRDIQSASNRSVPSINPMSFDDHCIQQNNKDVSAHNLISISTTCNSKKSSLRRTLSNIVDAGHRWLSGSKSFTSRLRCDVISLDGQHLVFHLHETALGHELFSLVINRLELGDAKYFGLVYFLSDAPMEQLSDWQYHTPNSVEGDDVPEAQIQATSVAGSYDLDCPVPQLYCSELHSRHNLTDSHYHNDVPFWLQLDQRIIDQCKGHIYLFQLQVKYFVPHPDIAIDCPNSRRQLCLQLRQYLLNGS</sequence>
<organism evidence="3 4">
    <name type="scientific">Paragonimus westermani</name>
    <dbReference type="NCBI Taxonomy" id="34504"/>
    <lineage>
        <taxon>Eukaryota</taxon>
        <taxon>Metazoa</taxon>
        <taxon>Spiralia</taxon>
        <taxon>Lophotrochozoa</taxon>
        <taxon>Platyhelminthes</taxon>
        <taxon>Trematoda</taxon>
        <taxon>Digenea</taxon>
        <taxon>Plagiorchiida</taxon>
        <taxon>Troglotremata</taxon>
        <taxon>Troglotrematidae</taxon>
        <taxon>Paragonimus</taxon>
    </lineage>
</organism>
<proteinExistence type="predicted"/>
<evidence type="ECO:0000256" key="1">
    <source>
        <dbReference type="SAM" id="MobiDB-lite"/>
    </source>
</evidence>
<dbReference type="EMBL" id="QNGE01002520">
    <property type="protein sequence ID" value="KAA3675444.1"/>
    <property type="molecule type" value="Genomic_DNA"/>
</dbReference>
<keyword evidence="4" id="KW-1185">Reference proteome</keyword>
<dbReference type="InterPro" id="IPR000299">
    <property type="entry name" value="FERM_domain"/>
</dbReference>
<feature type="domain" description="FERM" evidence="2">
    <location>
        <begin position="128"/>
        <end position="299"/>
    </location>
</feature>
<dbReference type="Gene3D" id="3.10.20.90">
    <property type="entry name" value="Phosphatidylinositol 3-kinase Catalytic Subunit, Chain A, domain 1"/>
    <property type="match status" value="1"/>
</dbReference>
<dbReference type="PANTHER" id="PTHR23280">
    <property type="entry name" value="4.1 G PROTEIN"/>
    <property type="match status" value="1"/>
</dbReference>
<evidence type="ECO:0000259" key="2">
    <source>
        <dbReference type="PROSITE" id="PS50057"/>
    </source>
</evidence>
<feature type="compositionally biased region" description="Polar residues" evidence="1">
    <location>
        <begin position="1"/>
        <end position="14"/>
    </location>
</feature>
<reference evidence="3 4" key="1">
    <citation type="journal article" date="2019" name="Gigascience">
        <title>Whole-genome sequence of the oriental lung fluke Paragonimus westermani.</title>
        <authorList>
            <person name="Oey H."/>
            <person name="Zakrzewski M."/>
            <person name="Narain K."/>
            <person name="Devi K.R."/>
            <person name="Agatsuma T."/>
            <person name="Nawaratna S."/>
            <person name="Gobert G.N."/>
            <person name="Jones M.K."/>
            <person name="Ragan M.A."/>
            <person name="McManus D.P."/>
            <person name="Krause L."/>
        </authorList>
    </citation>
    <scope>NUCLEOTIDE SEQUENCE [LARGE SCALE GENOMIC DNA]</scope>
    <source>
        <strain evidence="3 4">IND2009</strain>
    </source>
</reference>
<evidence type="ECO:0000313" key="4">
    <source>
        <dbReference type="Proteomes" id="UP000324629"/>
    </source>
</evidence>
<dbReference type="Pfam" id="PF09379">
    <property type="entry name" value="FERM_N"/>
    <property type="match status" value="1"/>
</dbReference>
<protein>
    <recommendedName>
        <fullName evidence="2">FERM domain-containing protein</fullName>
    </recommendedName>
</protein>
<accession>A0A5J4NIZ3</accession>
<feature type="region of interest" description="Disordered" evidence="1">
    <location>
        <begin position="1"/>
        <end position="27"/>
    </location>
</feature>
<dbReference type="PROSITE" id="PS50057">
    <property type="entry name" value="FERM_3"/>
    <property type="match status" value="1"/>
</dbReference>
<gene>
    <name evidence="3" type="ORF">DEA37_0011067</name>
</gene>
<feature type="region of interest" description="Disordered" evidence="1">
    <location>
        <begin position="39"/>
        <end position="64"/>
    </location>
</feature>
<dbReference type="AlphaFoldDB" id="A0A5J4NIZ3"/>
<dbReference type="Proteomes" id="UP000324629">
    <property type="component" value="Unassembled WGS sequence"/>
</dbReference>
<dbReference type="InterPro" id="IPR018979">
    <property type="entry name" value="FERM_N"/>
</dbReference>
<dbReference type="GO" id="GO:0005856">
    <property type="term" value="C:cytoskeleton"/>
    <property type="evidence" value="ECO:0007669"/>
    <property type="project" value="TreeGrafter"/>
</dbReference>
<dbReference type="SUPFAM" id="SSF54236">
    <property type="entry name" value="Ubiquitin-like"/>
    <property type="match status" value="1"/>
</dbReference>
<feature type="compositionally biased region" description="Polar residues" evidence="1">
    <location>
        <begin position="48"/>
        <end position="64"/>
    </location>
</feature>
<dbReference type="InterPro" id="IPR029071">
    <property type="entry name" value="Ubiquitin-like_domsf"/>
</dbReference>
<dbReference type="PANTHER" id="PTHR23280:SF21">
    <property type="entry name" value="PROTEIN 4.1 HOMOLOG"/>
    <property type="match status" value="1"/>
</dbReference>
<feature type="non-terminal residue" evidence="3">
    <location>
        <position position="1"/>
    </location>
</feature>
<evidence type="ECO:0000313" key="3">
    <source>
        <dbReference type="EMBL" id="KAA3675444.1"/>
    </source>
</evidence>
<name>A0A5J4NIZ3_9TREM</name>
<dbReference type="GO" id="GO:0031032">
    <property type="term" value="P:actomyosin structure organization"/>
    <property type="evidence" value="ECO:0007669"/>
    <property type="project" value="TreeGrafter"/>
</dbReference>